<dbReference type="AlphaFoldDB" id="A0A6C0K275"/>
<evidence type="ECO:0000313" key="1">
    <source>
        <dbReference type="EMBL" id="QHU10164.1"/>
    </source>
</evidence>
<dbReference type="SUPFAM" id="SSF57783">
    <property type="entry name" value="Zinc beta-ribbon"/>
    <property type="match status" value="1"/>
</dbReference>
<name>A0A6C0K275_9ZZZZ</name>
<protein>
    <recommendedName>
        <fullName evidence="2">DNA-directed RNA polymerase M/15kDa subunit domain-containing protein</fullName>
    </recommendedName>
</protein>
<accession>A0A6C0K275</accession>
<proteinExistence type="predicted"/>
<sequence length="115" mass="13525">MLYISISEENSNELVYYCRNCGEKDETLTSENICVLETQLKKGEQKFNHIINKYTKKDPTLPRISNVKCPNSECHTNVKEDIVPEIIYMRYDDDALKYLYICVNCDTVWKTDDNK</sequence>
<organism evidence="1">
    <name type="scientific">viral metagenome</name>
    <dbReference type="NCBI Taxonomy" id="1070528"/>
    <lineage>
        <taxon>unclassified sequences</taxon>
        <taxon>metagenomes</taxon>
        <taxon>organismal metagenomes</taxon>
    </lineage>
</organism>
<dbReference type="EMBL" id="MN740750">
    <property type="protein sequence ID" value="QHU10164.1"/>
    <property type="molecule type" value="Genomic_DNA"/>
</dbReference>
<reference evidence="1" key="1">
    <citation type="journal article" date="2020" name="Nature">
        <title>Giant virus diversity and host interactions through global metagenomics.</title>
        <authorList>
            <person name="Schulz F."/>
            <person name="Roux S."/>
            <person name="Paez-Espino D."/>
            <person name="Jungbluth S."/>
            <person name="Walsh D.A."/>
            <person name="Denef V.J."/>
            <person name="McMahon K.D."/>
            <person name="Konstantinidis K.T."/>
            <person name="Eloe-Fadrosh E.A."/>
            <person name="Kyrpides N.C."/>
            <person name="Woyke T."/>
        </authorList>
    </citation>
    <scope>NUCLEOTIDE SEQUENCE</scope>
    <source>
        <strain evidence="1">GVMAG-S-1101164-67</strain>
    </source>
</reference>
<evidence type="ECO:0008006" key="2">
    <source>
        <dbReference type="Google" id="ProtNLM"/>
    </source>
</evidence>
<dbReference type="Gene3D" id="2.20.25.10">
    <property type="match status" value="1"/>
</dbReference>